<keyword evidence="7" id="KW-1185">Reference proteome</keyword>
<evidence type="ECO:0000259" key="4">
    <source>
        <dbReference type="PROSITE" id="PS50914"/>
    </source>
</evidence>
<keyword evidence="1" id="KW-0802">TPR repeat</keyword>
<dbReference type="InterPro" id="IPR036779">
    <property type="entry name" value="LysM_dom_sf"/>
</dbReference>
<dbReference type="InterPro" id="IPR018392">
    <property type="entry name" value="LysM"/>
</dbReference>
<dbReference type="AlphaFoldDB" id="F7NN38"/>
<reference evidence="6 7" key="1">
    <citation type="journal article" date="2011" name="EMBO J.">
        <title>Structural diversity of bacterial flagellar motors.</title>
        <authorList>
            <person name="Chen S."/>
            <person name="Beeby M."/>
            <person name="Murphy G.E."/>
            <person name="Leadbetter J.R."/>
            <person name="Hendrixson D.R."/>
            <person name="Briegel A."/>
            <person name="Li Z."/>
            <person name="Shi J."/>
            <person name="Tocheva E.I."/>
            <person name="Muller A."/>
            <person name="Dobro M.J."/>
            <person name="Jensen G.J."/>
        </authorList>
    </citation>
    <scope>NUCLEOTIDE SEQUENCE [LARGE SCALE GENOMIC DNA]</scope>
    <source>
        <strain evidence="6 7">DSM 6540</strain>
    </source>
</reference>
<dbReference type="Pfam" id="PF04972">
    <property type="entry name" value="BON"/>
    <property type="match status" value="1"/>
</dbReference>
<dbReference type="SMART" id="SM00257">
    <property type="entry name" value="LysM"/>
    <property type="match status" value="1"/>
</dbReference>
<evidence type="ECO:0000313" key="6">
    <source>
        <dbReference type="EMBL" id="EGO62546.1"/>
    </source>
</evidence>
<dbReference type="eggNOG" id="COG1652">
    <property type="taxonomic scope" value="Bacteria"/>
</dbReference>
<dbReference type="InterPro" id="IPR019734">
    <property type="entry name" value="TPR_rpt"/>
</dbReference>
<evidence type="ECO:0000256" key="1">
    <source>
        <dbReference type="PROSITE-ProRule" id="PRU00339"/>
    </source>
</evidence>
<accession>F7NN38</accession>
<sequence length="362" mass="39016">MNSTRQSDDRQKNNNGKQSTPPLPAAEDLRTIVEASRLARDGHSRQAEQLLLPLLTKKRVPVGAVDLLAKLYSRRGQVQEAAALWRWTLELDPGNRLYQQALADCEQRLNGRKGLRRLLYPAGVIGLISLFLAGCWWYLGRPLTWQAVADHQVIAARTLQGTDNSSVEQLSAQPEAAASDQIATASSAQTEVVAKAPAPDVTSGPAKTIPSGQAERPSLLAVASVHPVEPPKSATLIDAMAPTKARLATQTVRGVLSQDDLLRVLPIEISVNGNAVSLSGEVPTFYVRYHLEKTVSEINGVSSVTMQNVKVTHRYTVKEGDTLSIIARQTGGSMALASALAEANQLSDPYQVVIGDVLILPF</sequence>
<dbReference type="SUPFAM" id="SSF54106">
    <property type="entry name" value="LysM domain"/>
    <property type="match status" value="1"/>
</dbReference>
<dbReference type="RefSeq" id="WP_004098287.1">
    <property type="nucleotide sequence ID" value="NZ_AFGF01000203.1"/>
</dbReference>
<evidence type="ECO:0000256" key="3">
    <source>
        <dbReference type="SAM" id="Phobius"/>
    </source>
</evidence>
<comment type="caution">
    <text evidence="6">The sequence shown here is derived from an EMBL/GenBank/DDBJ whole genome shotgun (WGS) entry which is preliminary data.</text>
</comment>
<dbReference type="EMBL" id="AFGF01000203">
    <property type="protein sequence ID" value="EGO62546.1"/>
    <property type="molecule type" value="Genomic_DNA"/>
</dbReference>
<keyword evidence="3" id="KW-1133">Transmembrane helix</keyword>
<dbReference type="Gene3D" id="3.30.1340.30">
    <property type="match status" value="1"/>
</dbReference>
<dbReference type="PROSITE" id="PS51782">
    <property type="entry name" value="LYSM"/>
    <property type="match status" value="1"/>
</dbReference>
<protein>
    <submittedName>
        <fullName evidence="6">Peptidoglycan-binding LysM</fullName>
    </submittedName>
</protein>
<dbReference type="OrthoDB" id="9787225at2"/>
<keyword evidence="3" id="KW-0472">Membrane</keyword>
<dbReference type="Pfam" id="PF01476">
    <property type="entry name" value="LysM"/>
    <property type="match status" value="1"/>
</dbReference>
<feature type="repeat" description="TPR" evidence="1">
    <location>
        <begin position="62"/>
        <end position="95"/>
    </location>
</feature>
<dbReference type="STRING" id="1009370.ALO_17606"/>
<dbReference type="PROSITE" id="PS50914">
    <property type="entry name" value="BON"/>
    <property type="match status" value="1"/>
</dbReference>
<dbReference type="InterPro" id="IPR007055">
    <property type="entry name" value="BON_dom"/>
</dbReference>
<evidence type="ECO:0000313" key="7">
    <source>
        <dbReference type="Proteomes" id="UP000003240"/>
    </source>
</evidence>
<dbReference type="CDD" id="cd00118">
    <property type="entry name" value="LysM"/>
    <property type="match status" value="1"/>
</dbReference>
<evidence type="ECO:0000256" key="2">
    <source>
        <dbReference type="SAM" id="MobiDB-lite"/>
    </source>
</evidence>
<feature type="compositionally biased region" description="Basic and acidic residues" evidence="2">
    <location>
        <begin position="1"/>
        <end position="12"/>
    </location>
</feature>
<evidence type="ECO:0000259" key="5">
    <source>
        <dbReference type="PROSITE" id="PS51782"/>
    </source>
</evidence>
<organism evidence="6 7">
    <name type="scientific">Acetonema longum DSM 6540</name>
    <dbReference type="NCBI Taxonomy" id="1009370"/>
    <lineage>
        <taxon>Bacteria</taxon>
        <taxon>Bacillati</taxon>
        <taxon>Bacillota</taxon>
        <taxon>Negativicutes</taxon>
        <taxon>Acetonemataceae</taxon>
        <taxon>Acetonema</taxon>
    </lineage>
</organism>
<feature type="region of interest" description="Disordered" evidence="2">
    <location>
        <begin position="1"/>
        <end position="27"/>
    </location>
</feature>
<dbReference type="Proteomes" id="UP000003240">
    <property type="component" value="Unassembled WGS sequence"/>
</dbReference>
<keyword evidence="3" id="KW-0812">Transmembrane</keyword>
<dbReference type="SUPFAM" id="SSF48452">
    <property type="entry name" value="TPR-like"/>
    <property type="match status" value="1"/>
</dbReference>
<dbReference type="Gene3D" id="3.10.350.10">
    <property type="entry name" value="LysM domain"/>
    <property type="match status" value="1"/>
</dbReference>
<feature type="transmembrane region" description="Helical" evidence="3">
    <location>
        <begin position="118"/>
        <end position="139"/>
    </location>
</feature>
<dbReference type="PROSITE" id="PS50005">
    <property type="entry name" value="TPR"/>
    <property type="match status" value="1"/>
</dbReference>
<dbReference type="InterPro" id="IPR011990">
    <property type="entry name" value="TPR-like_helical_dom_sf"/>
</dbReference>
<feature type="domain" description="BON" evidence="4">
    <location>
        <begin position="244"/>
        <end position="313"/>
    </location>
</feature>
<gene>
    <name evidence="6" type="ORF">ALO_17606</name>
</gene>
<feature type="domain" description="LysM" evidence="5">
    <location>
        <begin position="313"/>
        <end position="360"/>
    </location>
</feature>
<name>F7NN38_9FIRM</name>
<proteinExistence type="predicted"/>